<keyword evidence="3" id="KW-1185">Reference proteome</keyword>
<dbReference type="EMBL" id="KN728187">
    <property type="protein sequence ID" value="KIH64204.1"/>
    <property type="molecule type" value="Genomic_DNA"/>
</dbReference>
<gene>
    <name evidence="2" type="ORF">ANCDUO_05481</name>
</gene>
<name>A0A0C2GYK0_9BILA</name>
<sequence length="95" mass="10417">MNQTSPMIDELRAKLQQANWARAGLGLPLLPELDPPPLPPQQTHLPASSSLQKSSQFTAMANGGHFPAQGHANRYFLKKSFNGGSGLERLLLKWL</sequence>
<proteinExistence type="predicted"/>
<feature type="region of interest" description="Disordered" evidence="1">
    <location>
        <begin position="31"/>
        <end position="52"/>
    </location>
</feature>
<reference evidence="2 3" key="1">
    <citation type="submission" date="2013-12" db="EMBL/GenBank/DDBJ databases">
        <title>Draft genome of the parsitic nematode Ancylostoma duodenale.</title>
        <authorList>
            <person name="Mitreva M."/>
        </authorList>
    </citation>
    <scope>NUCLEOTIDE SEQUENCE [LARGE SCALE GENOMIC DNA]</scope>
    <source>
        <strain evidence="2 3">Zhejiang</strain>
    </source>
</reference>
<evidence type="ECO:0000256" key="1">
    <source>
        <dbReference type="SAM" id="MobiDB-lite"/>
    </source>
</evidence>
<feature type="compositionally biased region" description="Polar residues" evidence="1">
    <location>
        <begin position="41"/>
        <end position="52"/>
    </location>
</feature>
<dbReference type="OrthoDB" id="1916590at2759"/>
<evidence type="ECO:0000313" key="2">
    <source>
        <dbReference type="EMBL" id="KIH64204.1"/>
    </source>
</evidence>
<accession>A0A0C2GYK0</accession>
<organism evidence="2 3">
    <name type="scientific">Ancylostoma duodenale</name>
    <dbReference type="NCBI Taxonomy" id="51022"/>
    <lineage>
        <taxon>Eukaryota</taxon>
        <taxon>Metazoa</taxon>
        <taxon>Ecdysozoa</taxon>
        <taxon>Nematoda</taxon>
        <taxon>Chromadorea</taxon>
        <taxon>Rhabditida</taxon>
        <taxon>Rhabditina</taxon>
        <taxon>Rhabditomorpha</taxon>
        <taxon>Strongyloidea</taxon>
        <taxon>Ancylostomatidae</taxon>
        <taxon>Ancylostomatinae</taxon>
        <taxon>Ancylostoma</taxon>
    </lineage>
</organism>
<protein>
    <submittedName>
        <fullName evidence="2">Uncharacterized protein</fullName>
    </submittedName>
</protein>
<evidence type="ECO:0000313" key="3">
    <source>
        <dbReference type="Proteomes" id="UP000054047"/>
    </source>
</evidence>
<dbReference type="AlphaFoldDB" id="A0A0C2GYK0"/>
<dbReference type="Proteomes" id="UP000054047">
    <property type="component" value="Unassembled WGS sequence"/>
</dbReference>